<evidence type="ECO:0000313" key="1">
    <source>
        <dbReference type="EMBL" id="KRM72913.1"/>
    </source>
</evidence>
<reference evidence="1 2" key="1">
    <citation type="journal article" date="2015" name="Genome Announc.">
        <title>Expanding the biotechnology potential of lactobacilli through comparative genomics of 213 strains and associated genera.</title>
        <authorList>
            <person name="Sun Z."/>
            <person name="Harris H.M."/>
            <person name="McCann A."/>
            <person name="Guo C."/>
            <person name="Argimon S."/>
            <person name="Zhang W."/>
            <person name="Yang X."/>
            <person name="Jeffery I.B."/>
            <person name="Cooney J.C."/>
            <person name="Kagawa T.F."/>
            <person name="Liu W."/>
            <person name="Song Y."/>
            <person name="Salvetti E."/>
            <person name="Wrobel A."/>
            <person name="Rasinkangas P."/>
            <person name="Parkhill J."/>
            <person name="Rea M.C."/>
            <person name="O'Sullivan O."/>
            <person name="Ritari J."/>
            <person name="Douillard F.P."/>
            <person name="Paul Ross R."/>
            <person name="Yang R."/>
            <person name="Briner A.E."/>
            <person name="Felis G.E."/>
            <person name="de Vos W.M."/>
            <person name="Barrangou R."/>
            <person name="Klaenhammer T.R."/>
            <person name="Caufield P.W."/>
            <person name="Cui Y."/>
            <person name="Zhang H."/>
            <person name="O'Toole P.W."/>
        </authorList>
    </citation>
    <scope>NUCLEOTIDE SEQUENCE [LARGE SCALE GENOMIC DNA]</scope>
    <source>
        <strain evidence="1 2">DSM 23927</strain>
    </source>
</reference>
<name>A0A0R2B006_9LACO</name>
<dbReference type="RefSeq" id="WP_057893921.1">
    <property type="nucleotide sequence ID" value="NZ_AYZQ01000001.1"/>
</dbReference>
<organism evidence="1 2">
    <name type="scientific">Lacticaseibacillus brantae DSM 23927</name>
    <dbReference type="NCBI Taxonomy" id="1423727"/>
    <lineage>
        <taxon>Bacteria</taxon>
        <taxon>Bacillati</taxon>
        <taxon>Bacillota</taxon>
        <taxon>Bacilli</taxon>
        <taxon>Lactobacillales</taxon>
        <taxon>Lactobacillaceae</taxon>
        <taxon>Lacticaseibacillus</taxon>
    </lineage>
</organism>
<accession>A0A0R2B006</accession>
<dbReference type="InterPro" id="IPR009403">
    <property type="entry name" value="UPF0637"/>
</dbReference>
<dbReference type="OrthoDB" id="9812818at2"/>
<dbReference type="Pfam" id="PF06335">
    <property type="entry name" value="DUF1054"/>
    <property type="match status" value="1"/>
</dbReference>
<protein>
    <submittedName>
        <fullName evidence="1">Uncharacterized protein</fullName>
    </submittedName>
</protein>
<comment type="caution">
    <text evidence="1">The sequence shown here is derived from an EMBL/GenBank/DDBJ whole genome shotgun (WGS) entry which is preliminary data.</text>
</comment>
<keyword evidence="2" id="KW-1185">Reference proteome</keyword>
<sequence>MFSVTDFDIFNDQTLAGRLGKIQTILDPKFETLGALLIPRLTAENTMPEQYFHMAKHLRRHKNPPTDTWLAISANRRGYKMGPHIEVGFWDDRLFIWAALLVETKPQYHPQFDAWWPLVQALGPDWQVSGNHMKKAAEPLTEASYQSISQHYQTTNSGEWLIGQTYLKSDALFETPAVLWTEIQNRVAAIAPLYAAMQV</sequence>
<dbReference type="Proteomes" id="UP000051672">
    <property type="component" value="Unassembled WGS sequence"/>
</dbReference>
<dbReference type="SUPFAM" id="SSF142913">
    <property type="entry name" value="YktB/PF0168-like"/>
    <property type="match status" value="1"/>
</dbReference>
<dbReference type="Gene3D" id="3.30.930.20">
    <property type="entry name" value="Protein of unknown function DUF1054"/>
    <property type="match status" value="1"/>
</dbReference>
<dbReference type="AlphaFoldDB" id="A0A0R2B006"/>
<dbReference type="InterPro" id="IPR053707">
    <property type="entry name" value="UPF0637_domain_sf"/>
</dbReference>
<evidence type="ECO:0000313" key="2">
    <source>
        <dbReference type="Proteomes" id="UP000051672"/>
    </source>
</evidence>
<dbReference type="EMBL" id="AYZQ01000001">
    <property type="protein sequence ID" value="KRM72913.1"/>
    <property type="molecule type" value="Genomic_DNA"/>
</dbReference>
<gene>
    <name evidence="1" type="ORF">FC34_GL000625</name>
</gene>
<dbReference type="STRING" id="1423727.FC34_GL000625"/>
<proteinExistence type="predicted"/>
<dbReference type="PATRIC" id="fig|1423727.3.peg.628"/>